<dbReference type="Proteomes" id="UP001454036">
    <property type="component" value="Unassembled WGS sequence"/>
</dbReference>
<accession>A0AAV3P6L6</accession>
<evidence type="ECO:0000313" key="2">
    <source>
        <dbReference type="EMBL" id="GAA0145880.1"/>
    </source>
</evidence>
<feature type="region of interest" description="Disordered" evidence="1">
    <location>
        <begin position="42"/>
        <end position="100"/>
    </location>
</feature>
<protein>
    <submittedName>
        <fullName evidence="2">Uncharacterized protein</fullName>
    </submittedName>
</protein>
<evidence type="ECO:0000256" key="1">
    <source>
        <dbReference type="SAM" id="MobiDB-lite"/>
    </source>
</evidence>
<organism evidence="2 3">
    <name type="scientific">Lithospermum erythrorhizon</name>
    <name type="common">Purple gromwell</name>
    <name type="synonym">Lithospermum officinale var. erythrorhizon</name>
    <dbReference type="NCBI Taxonomy" id="34254"/>
    <lineage>
        <taxon>Eukaryota</taxon>
        <taxon>Viridiplantae</taxon>
        <taxon>Streptophyta</taxon>
        <taxon>Embryophyta</taxon>
        <taxon>Tracheophyta</taxon>
        <taxon>Spermatophyta</taxon>
        <taxon>Magnoliopsida</taxon>
        <taxon>eudicotyledons</taxon>
        <taxon>Gunneridae</taxon>
        <taxon>Pentapetalae</taxon>
        <taxon>asterids</taxon>
        <taxon>lamiids</taxon>
        <taxon>Boraginales</taxon>
        <taxon>Boraginaceae</taxon>
        <taxon>Boraginoideae</taxon>
        <taxon>Lithospermeae</taxon>
        <taxon>Lithospermum</taxon>
    </lineage>
</organism>
<evidence type="ECO:0000313" key="3">
    <source>
        <dbReference type="Proteomes" id="UP001454036"/>
    </source>
</evidence>
<gene>
    <name evidence="2" type="ORF">LIER_36215</name>
</gene>
<name>A0AAV3P6L6_LITER</name>
<keyword evidence="3" id="KW-1185">Reference proteome</keyword>
<comment type="caution">
    <text evidence="2">The sequence shown here is derived from an EMBL/GenBank/DDBJ whole genome shotgun (WGS) entry which is preliminary data.</text>
</comment>
<reference evidence="2 3" key="1">
    <citation type="submission" date="2024-01" db="EMBL/GenBank/DDBJ databases">
        <title>The complete chloroplast genome sequence of Lithospermum erythrorhizon: insights into the phylogenetic relationship among Boraginaceae species and the maternal lineages of purple gromwells.</title>
        <authorList>
            <person name="Okada T."/>
            <person name="Watanabe K."/>
        </authorList>
    </citation>
    <scope>NUCLEOTIDE SEQUENCE [LARGE SCALE GENOMIC DNA]</scope>
</reference>
<dbReference type="EMBL" id="BAABME010016416">
    <property type="protein sequence ID" value="GAA0145880.1"/>
    <property type="molecule type" value="Genomic_DNA"/>
</dbReference>
<proteinExistence type="predicted"/>
<dbReference type="AlphaFoldDB" id="A0AAV3P6L6"/>
<sequence>MDVDEWNELDRHVLGVIKPCLSRNVAAGVAKRLLRKKVLKEKEVEKEVTTSVPKKANAQDGARSSVHSKLHNLDHVRAPESQPEDPFANMSPLEEIGSDE</sequence>